<evidence type="ECO:0000256" key="7">
    <source>
        <dbReference type="ARBA" id="ARBA00023235"/>
    </source>
</evidence>
<keyword evidence="5 9" id="KW-0697">Rotamase</keyword>
<dbReference type="PATRIC" id="fig|512763.3.peg.3934"/>
<dbReference type="GO" id="GO:0005737">
    <property type="term" value="C:cytoplasm"/>
    <property type="evidence" value="ECO:0007669"/>
    <property type="project" value="UniProtKB-SubCell"/>
</dbReference>
<feature type="domain" description="PPIase FKBP-type" evidence="11">
    <location>
        <begin position="6"/>
        <end position="91"/>
    </location>
</feature>
<dbReference type="EC" id="5.2.1.8" evidence="10"/>
<dbReference type="Proteomes" id="UP000061382">
    <property type="component" value="Chromosome"/>
</dbReference>
<evidence type="ECO:0000256" key="4">
    <source>
        <dbReference type="ARBA" id="ARBA00022490"/>
    </source>
</evidence>
<dbReference type="PANTHER" id="PTHR47861:SF3">
    <property type="entry name" value="FKBP-TYPE PEPTIDYL-PROLYL CIS-TRANS ISOMERASE SLYD"/>
    <property type="match status" value="1"/>
</dbReference>
<evidence type="ECO:0000256" key="2">
    <source>
        <dbReference type="ARBA" id="ARBA00004496"/>
    </source>
</evidence>
<comment type="similarity">
    <text evidence="3 10">Belongs to the FKBP-type PPIase family.</text>
</comment>
<evidence type="ECO:0000256" key="6">
    <source>
        <dbReference type="ARBA" id="ARBA00023186"/>
    </source>
</evidence>
<evidence type="ECO:0000256" key="10">
    <source>
        <dbReference type="RuleBase" id="RU003915"/>
    </source>
</evidence>
<evidence type="ECO:0000313" key="12">
    <source>
        <dbReference type="EMBL" id="ALJ00498.1"/>
    </source>
</evidence>
<evidence type="ECO:0000256" key="1">
    <source>
        <dbReference type="ARBA" id="ARBA00000971"/>
    </source>
</evidence>
<dbReference type="AlphaFoldDB" id="A0A0P0CA45"/>
<dbReference type="KEGG" id="rti:DC20_17895"/>
<protein>
    <recommendedName>
        <fullName evidence="10">Peptidyl-prolyl cis-trans isomerase</fullName>
        <ecNumber evidence="10">5.2.1.8</ecNumber>
    </recommendedName>
</protein>
<keyword evidence="4" id="KW-0963">Cytoplasm</keyword>
<comment type="function">
    <text evidence="8">Also involved in hydrogenase metallocenter assembly, probably by participating in the nickel insertion step. This function in hydrogenase biosynthesis requires chaperone activity and the presence of the metal-binding domain, but not PPIase activity.</text>
</comment>
<dbReference type="EMBL" id="CP012643">
    <property type="protein sequence ID" value="ALJ00498.1"/>
    <property type="molecule type" value="Genomic_DNA"/>
</dbReference>
<comment type="subcellular location">
    <subcellularLocation>
        <location evidence="2">Cytoplasm</location>
    </subcellularLocation>
</comment>
<dbReference type="PROSITE" id="PS50059">
    <property type="entry name" value="FKBP_PPIASE"/>
    <property type="match status" value="1"/>
</dbReference>
<dbReference type="RefSeq" id="WP_062545080.1">
    <property type="nucleotide sequence ID" value="NZ_CP012643.1"/>
</dbReference>
<gene>
    <name evidence="12" type="ORF">DC20_17895</name>
</gene>
<dbReference type="InterPro" id="IPR001179">
    <property type="entry name" value="PPIase_FKBP_dom"/>
</dbReference>
<accession>A0A0P0CA45</accession>
<comment type="catalytic activity">
    <reaction evidence="1 9 10">
        <text>[protein]-peptidylproline (omega=180) = [protein]-peptidylproline (omega=0)</text>
        <dbReference type="Rhea" id="RHEA:16237"/>
        <dbReference type="Rhea" id="RHEA-COMP:10747"/>
        <dbReference type="Rhea" id="RHEA-COMP:10748"/>
        <dbReference type="ChEBI" id="CHEBI:83833"/>
        <dbReference type="ChEBI" id="CHEBI:83834"/>
        <dbReference type="EC" id="5.2.1.8"/>
    </reaction>
</comment>
<dbReference type="Pfam" id="PF00254">
    <property type="entry name" value="FKBP_C"/>
    <property type="match status" value="1"/>
</dbReference>
<evidence type="ECO:0000259" key="11">
    <source>
        <dbReference type="PROSITE" id="PS50059"/>
    </source>
</evidence>
<dbReference type="InterPro" id="IPR046357">
    <property type="entry name" value="PPIase_dom_sf"/>
</dbReference>
<evidence type="ECO:0000256" key="8">
    <source>
        <dbReference type="ARBA" id="ARBA00037071"/>
    </source>
</evidence>
<keyword evidence="6" id="KW-0143">Chaperone</keyword>
<dbReference type="Gene3D" id="3.10.50.40">
    <property type="match status" value="1"/>
</dbReference>
<keyword evidence="13" id="KW-1185">Reference proteome</keyword>
<dbReference type="SUPFAM" id="SSF54534">
    <property type="entry name" value="FKBP-like"/>
    <property type="match status" value="1"/>
</dbReference>
<dbReference type="GO" id="GO:0042026">
    <property type="term" value="P:protein refolding"/>
    <property type="evidence" value="ECO:0007669"/>
    <property type="project" value="UniProtKB-ARBA"/>
</dbReference>
<name>A0A0P0CA45_9BACT</name>
<evidence type="ECO:0000256" key="9">
    <source>
        <dbReference type="PROSITE-ProRule" id="PRU00277"/>
    </source>
</evidence>
<proteinExistence type="inferred from homology"/>
<reference evidence="12 13" key="1">
    <citation type="submission" date="2015-08" db="EMBL/GenBank/DDBJ databases">
        <title>Complete genome sequence of Rufibacter tibetensis strain 1351t, a radiation-resistant bacterium from tibet plateau.</title>
        <authorList>
            <person name="Dai J."/>
        </authorList>
    </citation>
    <scope>NUCLEOTIDE SEQUENCE [LARGE SCALE GENOMIC DNA]</scope>
    <source>
        <strain evidence="12 13">1351</strain>
    </source>
</reference>
<evidence type="ECO:0000256" key="5">
    <source>
        <dbReference type="ARBA" id="ARBA00023110"/>
    </source>
</evidence>
<keyword evidence="7 9" id="KW-0413">Isomerase</keyword>
<organism evidence="12 13">
    <name type="scientific">Rufibacter tibetensis</name>
    <dbReference type="NCBI Taxonomy" id="512763"/>
    <lineage>
        <taxon>Bacteria</taxon>
        <taxon>Pseudomonadati</taxon>
        <taxon>Bacteroidota</taxon>
        <taxon>Cytophagia</taxon>
        <taxon>Cytophagales</taxon>
        <taxon>Hymenobacteraceae</taxon>
        <taxon>Rufibacter</taxon>
    </lineage>
</organism>
<sequence>MKIEENKVVSLTYELRVTDEEGENTLVETADEENPMVFLFGVSGLPEKFEQELEGKSAGESFKFTVASDEGYGDLDESAIVPVPKTVFEVEGKIDEEMVQVGNYIPMSDNEGNHMQGRIVSVEEDHVLMDFNHPLAGMDMHFEGKVIDVREATQEEISHGHVHGAGGHHH</sequence>
<dbReference type="PANTHER" id="PTHR47861">
    <property type="entry name" value="FKBP-TYPE PEPTIDYL-PROLYL CIS-TRANS ISOMERASE SLYD"/>
    <property type="match status" value="1"/>
</dbReference>
<dbReference type="STRING" id="512763.DC20_17895"/>
<evidence type="ECO:0000313" key="13">
    <source>
        <dbReference type="Proteomes" id="UP000061382"/>
    </source>
</evidence>
<dbReference type="GO" id="GO:0003755">
    <property type="term" value="F:peptidyl-prolyl cis-trans isomerase activity"/>
    <property type="evidence" value="ECO:0007669"/>
    <property type="project" value="UniProtKB-UniRule"/>
</dbReference>
<dbReference type="OrthoDB" id="9808891at2"/>
<evidence type="ECO:0000256" key="3">
    <source>
        <dbReference type="ARBA" id="ARBA00006577"/>
    </source>
</evidence>